<dbReference type="Pfam" id="PF12318">
    <property type="entry name" value="FAD-SLDH"/>
    <property type="match status" value="1"/>
</dbReference>
<comment type="caution">
    <text evidence="1">The sequence shown here is derived from an EMBL/GenBank/DDBJ whole genome shotgun (WGS) entry which is preliminary data.</text>
</comment>
<dbReference type="Proteomes" id="UP000017984">
    <property type="component" value="Chromosome"/>
</dbReference>
<reference evidence="1 2" key="1">
    <citation type="journal article" date="2014" name="Genome Announc.">
        <title>Draft Genome Sequence of Streptomyces roseochromogenes subsp. oscitans DS 12.976, Producer of the Aminocoumarin Antibiotic Clorobiocin.</title>
        <authorList>
            <person name="Ruckert C."/>
            <person name="Kalinowski J."/>
            <person name="Heide L."/>
            <person name="Apel A.K."/>
        </authorList>
    </citation>
    <scope>NUCLEOTIDE SEQUENCE [LARGE SCALE GENOMIC DNA]</scope>
    <source>
        <strain evidence="1 2">DS 12.976</strain>
    </source>
</reference>
<accession>V6KUH8</accession>
<dbReference type="STRING" id="1352936.M878_07550"/>
<proteinExistence type="predicted"/>
<protein>
    <submittedName>
        <fullName evidence="1">Uncharacterized protein</fullName>
    </submittedName>
</protein>
<dbReference type="RefSeq" id="WP_023545501.1">
    <property type="nucleotide sequence ID" value="NZ_CM002285.1"/>
</dbReference>
<dbReference type="PATRIC" id="fig|1352936.5.peg.1605"/>
<dbReference type="AlphaFoldDB" id="V6KUH8"/>
<dbReference type="OrthoDB" id="4212675at2"/>
<gene>
    <name evidence="1" type="ORF">M878_07550</name>
</gene>
<evidence type="ECO:0000313" key="2">
    <source>
        <dbReference type="Proteomes" id="UP000017984"/>
    </source>
</evidence>
<evidence type="ECO:0000313" key="1">
    <source>
        <dbReference type="EMBL" id="EST35076.1"/>
    </source>
</evidence>
<name>V6KUH8_STRRC</name>
<organism evidence="1 2">
    <name type="scientific">Streptomyces roseochromogenus subsp. oscitans DS 12.976</name>
    <dbReference type="NCBI Taxonomy" id="1352936"/>
    <lineage>
        <taxon>Bacteria</taxon>
        <taxon>Bacillati</taxon>
        <taxon>Actinomycetota</taxon>
        <taxon>Actinomycetes</taxon>
        <taxon>Kitasatosporales</taxon>
        <taxon>Streptomycetaceae</taxon>
        <taxon>Streptomyces</taxon>
    </lineage>
</organism>
<keyword evidence="2" id="KW-1185">Reference proteome</keyword>
<sequence>MSDATDFRALSELLTGEGRLNAQRADDYRVRLTAAFPADVPRLLDAYRTVTSQDDPGKALVDAVNADPALARLTRETITVWYTAQFTRPDGKPDAPGTPAQYQDGLIWRVIEAHPPSFAPQPPAPSGYGYWTDHP</sequence>
<dbReference type="HOGENOM" id="CLU_1884687_0_0_11"/>
<dbReference type="InterPro" id="IPR024651">
    <property type="entry name" value="FAD-SLDH_ssu"/>
</dbReference>
<dbReference type="EMBL" id="AWQX01000062">
    <property type="protein sequence ID" value="EST35076.1"/>
    <property type="molecule type" value="Genomic_DNA"/>
</dbReference>